<feature type="transmembrane region" description="Helical" evidence="1">
    <location>
        <begin position="221"/>
        <end position="245"/>
    </location>
</feature>
<dbReference type="InterPro" id="IPR010390">
    <property type="entry name" value="ABC-2_transporter-like"/>
</dbReference>
<feature type="transmembrane region" description="Helical" evidence="1">
    <location>
        <begin position="21"/>
        <end position="40"/>
    </location>
</feature>
<protein>
    <submittedName>
        <fullName evidence="2">ABC-2 type transport system permease protein</fullName>
    </submittedName>
</protein>
<dbReference type="Pfam" id="PF06182">
    <property type="entry name" value="ABC2_membrane_6"/>
    <property type="match status" value="1"/>
</dbReference>
<keyword evidence="1" id="KW-1133">Transmembrane helix</keyword>
<evidence type="ECO:0000313" key="3">
    <source>
        <dbReference type="Proteomes" id="UP000245634"/>
    </source>
</evidence>
<feature type="transmembrane region" description="Helical" evidence="1">
    <location>
        <begin position="142"/>
        <end position="163"/>
    </location>
</feature>
<keyword evidence="1" id="KW-0472">Membrane</keyword>
<reference evidence="2 3" key="1">
    <citation type="submission" date="2018-05" db="EMBL/GenBank/DDBJ databases">
        <title>Genomic Encyclopedia of Type Strains, Phase IV (KMG-IV): sequencing the most valuable type-strain genomes for metagenomic binning, comparative biology and taxonomic classification.</title>
        <authorList>
            <person name="Goeker M."/>
        </authorList>
    </citation>
    <scope>NUCLEOTIDE SEQUENCE [LARGE SCALE GENOMIC DNA]</scope>
    <source>
        <strain evidence="2 3">DSM 18773</strain>
    </source>
</reference>
<dbReference type="PANTHER" id="PTHR36832:SF2">
    <property type="entry name" value="INTEGRAL MEMBRANE PROTEIN"/>
    <property type="match status" value="1"/>
</dbReference>
<dbReference type="OrthoDB" id="2959485at2"/>
<organism evidence="2 3">
    <name type="scientific">Tumebacillus permanentifrigoris</name>
    <dbReference type="NCBI Taxonomy" id="378543"/>
    <lineage>
        <taxon>Bacteria</taxon>
        <taxon>Bacillati</taxon>
        <taxon>Bacillota</taxon>
        <taxon>Bacilli</taxon>
        <taxon>Bacillales</taxon>
        <taxon>Alicyclobacillaceae</taxon>
        <taxon>Tumebacillus</taxon>
    </lineage>
</organism>
<dbReference type="PANTHER" id="PTHR36832">
    <property type="entry name" value="SLR1174 PROTEIN-RELATED"/>
    <property type="match status" value="1"/>
</dbReference>
<name>A0A316DE38_9BACL</name>
<dbReference type="AlphaFoldDB" id="A0A316DE38"/>
<accession>A0A316DE38</accession>
<evidence type="ECO:0000256" key="1">
    <source>
        <dbReference type="SAM" id="Phobius"/>
    </source>
</evidence>
<evidence type="ECO:0000313" key="2">
    <source>
        <dbReference type="EMBL" id="PWK16471.1"/>
    </source>
</evidence>
<feature type="transmembrane region" description="Helical" evidence="1">
    <location>
        <begin position="175"/>
        <end position="201"/>
    </location>
</feature>
<dbReference type="Proteomes" id="UP000245634">
    <property type="component" value="Unassembled WGS sequence"/>
</dbReference>
<keyword evidence="1" id="KW-0812">Transmembrane</keyword>
<proteinExistence type="predicted"/>
<dbReference type="EMBL" id="QGGL01000001">
    <property type="protein sequence ID" value="PWK16471.1"/>
    <property type="molecule type" value="Genomic_DNA"/>
</dbReference>
<sequence length="260" mass="29528">MQFYLMLFRKTYVRNFQYRMAAMANNLGSLVFGFMYIAIWQGTLGPERHVLGFGQDEMGWYMAFVQGIFFLSFMALPRGFEIEESVRTGSISLQMMRPVSFYGYYLAHGFGYHAYNFLFRSIPVYLILSLFVGFPSFDMANLPLLVLSLLFSAYLGFLSNYFVGVVAFWTNSTRWAFLVMYTLINTFSGFLVPLPILPGFLAPLSLVSPFAGMNYYPAMVLLGRPTLLGVLVPLFWCVALTIVALRVTQAARRKLEVQGG</sequence>
<dbReference type="RefSeq" id="WP_109685587.1">
    <property type="nucleotide sequence ID" value="NZ_QGGL01000001.1"/>
</dbReference>
<feature type="transmembrane region" description="Helical" evidence="1">
    <location>
        <begin position="60"/>
        <end position="80"/>
    </location>
</feature>
<gene>
    <name evidence="2" type="ORF">C7459_101335</name>
</gene>
<comment type="caution">
    <text evidence="2">The sequence shown here is derived from an EMBL/GenBank/DDBJ whole genome shotgun (WGS) entry which is preliminary data.</text>
</comment>
<keyword evidence="3" id="KW-1185">Reference proteome</keyword>